<proteinExistence type="predicted"/>
<keyword evidence="1" id="KW-1133">Transmembrane helix</keyword>
<organism evidence="2 3">
    <name type="scientific">Roseovarius gahaiensis</name>
    <dbReference type="NCBI Taxonomy" id="2716691"/>
    <lineage>
        <taxon>Bacteria</taxon>
        <taxon>Pseudomonadati</taxon>
        <taxon>Pseudomonadota</taxon>
        <taxon>Alphaproteobacteria</taxon>
        <taxon>Rhodobacterales</taxon>
        <taxon>Roseobacteraceae</taxon>
        <taxon>Roseovarius</taxon>
    </lineage>
</organism>
<dbReference type="EMBL" id="JAAORB010000041">
    <property type="protein sequence ID" value="NHQ75660.1"/>
    <property type="molecule type" value="Genomic_DNA"/>
</dbReference>
<dbReference type="RefSeq" id="WP_167199342.1">
    <property type="nucleotide sequence ID" value="NZ_JAAORB010000041.1"/>
</dbReference>
<reference evidence="2" key="1">
    <citation type="submission" date="2020-03" db="EMBL/GenBank/DDBJ databases">
        <title>Roseovarius gahaiensis sp. nov., isolated from Gahai Saline Lake, China.</title>
        <authorList>
            <person name="Sun X."/>
        </authorList>
    </citation>
    <scope>NUCLEOTIDE SEQUENCE</scope>
    <source>
        <strain evidence="2">GH877</strain>
    </source>
</reference>
<keyword evidence="1" id="KW-0472">Membrane</keyword>
<feature type="transmembrane region" description="Helical" evidence="1">
    <location>
        <begin position="20"/>
        <end position="39"/>
    </location>
</feature>
<evidence type="ECO:0000313" key="2">
    <source>
        <dbReference type="EMBL" id="NHQ75660.1"/>
    </source>
</evidence>
<keyword evidence="1" id="KW-0812">Transmembrane</keyword>
<evidence type="ECO:0008006" key="4">
    <source>
        <dbReference type="Google" id="ProtNLM"/>
    </source>
</evidence>
<protein>
    <recommendedName>
        <fullName evidence="4">Flp pilus assembly protein, pilin Flp</fullName>
    </recommendedName>
</protein>
<evidence type="ECO:0000256" key="1">
    <source>
        <dbReference type="SAM" id="Phobius"/>
    </source>
</evidence>
<comment type="caution">
    <text evidence="2">The sequence shown here is derived from an EMBL/GenBank/DDBJ whole genome shotgun (WGS) entry which is preliminary data.</text>
</comment>
<dbReference type="AlphaFoldDB" id="A0A967BCU6"/>
<sequence>MKLPSVKFLSDEHGAVTLDWVVLTASIVALGVGAIALLVNINTDMGVKIGNSLSGAEVVTVDLLPKTSSTGND</sequence>
<keyword evidence="3" id="KW-1185">Reference proteome</keyword>
<evidence type="ECO:0000313" key="3">
    <source>
        <dbReference type="Proteomes" id="UP000639775"/>
    </source>
</evidence>
<gene>
    <name evidence="2" type="ORF">HAT86_14470</name>
</gene>
<name>A0A967BCU6_9RHOB</name>
<dbReference type="Proteomes" id="UP000639775">
    <property type="component" value="Unassembled WGS sequence"/>
</dbReference>
<accession>A0A967BCU6</accession>